<name>A0A512BA06_9BACT</name>
<dbReference type="SUPFAM" id="SSF51126">
    <property type="entry name" value="Pectin lyase-like"/>
    <property type="match status" value="1"/>
</dbReference>
<comment type="caution">
    <text evidence="2">The sequence shown here is derived from an EMBL/GenBank/DDBJ whole genome shotgun (WGS) entry which is preliminary data.</text>
</comment>
<organism evidence="2 3">
    <name type="scientific">Segetibacter aerophilus</name>
    <dbReference type="NCBI Taxonomy" id="670293"/>
    <lineage>
        <taxon>Bacteria</taxon>
        <taxon>Pseudomonadati</taxon>
        <taxon>Bacteroidota</taxon>
        <taxon>Chitinophagia</taxon>
        <taxon>Chitinophagales</taxon>
        <taxon>Chitinophagaceae</taxon>
        <taxon>Segetibacter</taxon>
    </lineage>
</organism>
<proteinExistence type="predicted"/>
<feature type="domain" description="Rhamnogalacturonase A/B/Epimerase-like pectate lyase" evidence="1">
    <location>
        <begin position="137"/>
        <end position="338"/>
    </location>
</feature>
<dbReference type="AlphaFoldDB" id="A0A512BA06"/>
<dbReference type="SMART" id="SM00710">
    <property type="entry name" value="PbH1"/>
    <property type="match status" value="9"/>
</dbReference>
<reference evidence="2 3" key="1">
    <citation type="submission" date="2019-07" db="EMBL/GenBank/DDBJ databases">
        <title>Whole genome shotgun sequence of Segetibacter aerophilus NBRC 106135.</title>
        <authorList>
            <person name="Hosoyama A."/>
            <person name="Uohara A."/>
            <person name="Ohji S."/>
            <person name="Ichikawa N."/>
        </authorList>
    </citation>
    <scope>NUCLEOTIDE SEQUENCE [LARGE SCALE GENOMIC DNA]</scope>
    <source>
        <strain evidence="2 3">NBRC 106135</strain>
    </source>
</reference>
<dbReference type="Gene3D" id="2.160.20.10">
    <property type="entry name" value="Single-stranded right-handed beta-helix, Pectin lyase-like"/>
    <property type="match status" value="2"/>
</dbReference>
<dbReference type="InterPro" id="IPR006626">
    <property type="entry name" value="PbH1"/>
</dbReference>
<gene>
    <name evidence="2" type="ORF">SAE01_12740</name>
</gene>
<dbReference type="Proteomes" id="UP000321513">
    <property type="component" value="Unassembled WGS sequence"/>
</dbReference>
<sequence>MNGVITPVVIGGVNRTIDIGKALEGNKLVKLKTQTSSYTLGLSDSSGVLLNVNSPSPATVTVPNNSSVALPIGTQVNVGQTGAGQLSFIAASGVTINTAGDSLKLRAINSKASLIKIGTNTWDLVGDLATPDFSHVTNVRQFNVKGDGSTVDVTAIRAALAATRHPFFPRGTYIINDEITVPVGTVIEGEEGTIIRQTALNKNSFIVLGNTTIRGVRLEGLSTGTATDYDKNNGVFINGDNIKISDCVITGFQADGIQIRNSNNVSITNNILYGNKYGFSQSTDIAFYSTSPSKGAIITGNYCLSNNSQGIWFNANGNNSEAIISSNICITKADDGVSDVTMPNLIRRHGIETSYGAGTKFPLIVTGNICGNTRLSGIYSQGNPAPSGRVVITNNNLFKNGQETDFTLCQLGAGIYINTLGGEVVCSNNLVWDYMGVRGGITYNGSYTSTDVVGAIISNNVIENSGYFGIDITNKSRNLSVQGNKITNSARNDISYVGDVLSNGGGLKIIGNTFVRNNHNYQSVFLDAGNQQSPGEVTNNTFIGDDATTATEANAAIRAIQPRWSIKNNKFNNFYYGVFLNPEIQVNGKQNNFTVDFNEFDTLHDAIVIRKDAFSPVYPVFGNVFKNVVNPLSGAGYASAAYIGERNGTLVKYFNTAPPTNGAWQVGDEVVNTAPTSAGVKSWLCTTAGTPGVWTATMVSTPSPSLQNTVDVSPNTTTDIGFIGSRSRYYNASSAENGQIGTSNSILGGTANNLTIYSDTKKIWLGTGGFIRQTINEDGTVEFSLNVSGIAATASNHFVIKSQLDAKTAASNADAASANATDLPSAITLINELKAMINSLQAKLRAATLLTP</sequence>
<dbReference type="InterPro" id="IPR011050">
    <property type="entry name" value="Pectin_lyase_fold/virulence"/>
</dbReference>
<dbReference type="EMBL" id="BJYT01000004">
    <property type="protein sequence ID" value="GEO08778.1"/>
    <property type="molecule type" value="Genomic_DNA"/>
</dbReference>
<evidence type="ECO:0000259" key="1">
    <source>
        <dbReference type="Pfam" id="PF12708"/>
    </source>
</evidence>
<protein>
    <recommendedName>
        <fullName evidence="1">Rhamnogalacturonase A/B/Epimerase-like pectate lyase domain-containing protein</fullName>
    </recommendedName>
</protein>
<dbReference type="Pfam" id="PF12708">
    <property type="entry name" value="Pect-lyase_RHGA_epim"/>
    <property type="match status" value="1"/>
</dbReference>
<keyword evidence="3" id="KW-1185">Reference proteome</keyword>
<accession>A0A512BA06</accession>
<dbReference type="InterPro" id="IPR024535">
    <property type="entry name" value="RHGA/B-epi-like_pectate_lyase"/>
</dbReference>
<dbReference type="InterPro" id="IPR012334">
    <property type="entry name" value="Pectin_lyas_fold"/>
</dbReference>
<evidence type="ECO:0000313" key="2">
    <source>
        <dbReference type="EMBL" id="GEO08778.1"/>
    </source>
</evidence>
<evidence type="ECO:0000313" key="3">
    <source>
        <dbReference type="Proteomes" id="UP000321513"/>
    </source>
</evidence>